<gene>
    <name evidence="1" type="ordered locus">CPS_1588</name>
</gene>
<accession>Q485D5</accession>
<dbReference type="KEGG" id="cps:CPS_1588"/>
<organism evidence="1 2">
    <name type="scientific">Colwellia psychrerythraea (strain 34H / ATCC BAA-681)</name>
    <name type="common">Vibrio psychroerythus</name>
    <dbReference type="NCBI Taxonomy" id="167879"/>
    <lineage>
        <taxon>Bacteria</taxon>
        <taxon>Pseudomonadati</taxon>
        <taxon>Pseudomonadota</taxon>
        <taxon>Gammaproteobacteria</taxon>
        <taxon>Alteromonadales</taxon>
        <taxon>Colwelliaceae</taxon>
        <taxon>Colwellia</taxon>
    </lineage>
</organism>
<protein>
    <submittedName>
        <fullName evidence="1">Uncharacterized protein</fullName>
    </submittedName>
</protein>
<proteinExistence type="predicted"/>
<name>Q485D5_COLP3</name>
<reference evidence="1" key="1">
    <citation type="journal article" date="2005" name="Proc. Natl. Acad. Sci. U.S.A.">
        <title>The psychrophilic lifestyle as revealed by the genome sequence of Colwellia psychrerythraea 34H through genomic and proteomic analyses.</title>
        <authorList>
            <person name="Methe B.A."/>
            <person name="Nelson K.E."/>
            <person name="Deming J.W."/>
            <person name="Momen B."/>
            <person name="Melamud E."/>
            <person name="Zhang X."/>
            <person name="Moult J."/>
            <person name="Madupu R."/>
            <person name="Nelson W.C."/>
            <person name="Dodson R.J."/>
            <person name="Brinkac L.M."/>
            <person name="Daugherty S.C."/>
            <person name="Durkin A.S."/>
            <person name="DeBoy R.T."/>
            <person name="Kolonay J.F."/>
            <person name="Sullivan S.A."/>
            <person name="Zhou L."/>
            <person name="Davidsen T.M."/>
            <person name="Wu M."/>
            <person name="Huston A.L."/>
            <person name="Lewis M."/>
            <person name="Weaver B."/>
            <person name="Weidman J.F."/>
            <person name="Khouri H."/>
            <person name="Utterback T.R."/>
            <person name="Feldblyum T.V."/>
            <person name="Fraser C.M."/>
        </authorList>
    </citation>
    <scope>NUCLEOTIDE SEQUENCE [LARGE SCALE GENOMIC DNA]</scope>
    <source>
        <strain evidence="1">34H</strain>
    </source>
</reference>
<dbReference type="EMBL" id="CP000083">
    <property type="protein sequence ID" value="AAZ28711.1"/>
    <property type="molecule type" value="Genomic_DNA"/>
</dbReference>
<evidence type="ECO:0000313" key="1">
    <source>
        <dbReference type="EMBL" id="AAZ28711.1"/>
    </source>
</evidence>
<sequence>MRMNKVSNTNSIKFIPNSELLLASLEQVKLIKYSYSILHQFRDVISFLISSRWASLKGLYTVLLILIRE</sequence>
<dbReference type="Proteomes" id="UP000000547">
    <property type="component" value="Chromosome"/>
</dbReference>
<dbReference type="STRING" id="167879.CPS_1588"/>
<evidence type="ECO:0000313" key="2">
    <source>
        <dbReference type="Proteomes" id="UP000000547"/>
    </source>
</evidence>
<dbReference type="HOGENOM" id="CLU_2768706_0_0_6"/>
<dbReference type="AlphaFoldDB" id="Q485D5"/>